<feature type="region of interest" description="Disordered" evidence="3">
    <location>
        <begin position="1000"/>
        <end position="1029"/>
    </location>
</feature>
<dbReference type="PROSITE" id="PS50102">
    <property type="entry name" value="RRM"/>
    <property type="match status" value="4"/>
</dbReference>
<dbReference type="InterPro" id="IPR012677">
    <property type="entry name" value="Nucleotide-bd_a/b_plait_sf"/>
</dbReference>
<feature type="domain" description="RRM" evidence="4">
    <location>
        <begin position="811"/>
        <end position="888"/>
    </location>
</feature>
<dbReference type="PANTHER" id="PTHR48025:SF1">
    <property type="entry name" value="RRM DOMAIN-CONTAINING PROTEIN"/>
    <property type="match status" value="1"/>
</dbReference>
<evidence type="ECO:0000313" key="7">
    <source>
        <dbReference type="EMBL" id="CAL4799459.1"/>
    </source>
</evidence>
<feature type="domain" description="RRM" evidence="4">
    <location>
        <begin position="925"/>
        <end position="1002"/>
    </location>
</feature>
<feature type="compositionally biased region" description="Gly residues" evidence="3">
    <location>
        <begin position="1009"/>
        <end position="1019"/>
    </location>
</feature>
<evidence type="ECO:0000313" key="5">
    <source>
        <dbReference type="EMBL" id="CAI4012147.1"/>
    </source>
</evidence>
<dbReference type="Gene3D" id="3.30.70.330">
    <property type="match status" value="4"/>
</dbReference>
<evidence type="ECO:0000256" key="2">
    <source>
        <dbReference type="PROSITE-ProRule" id="PRU00176"/>
    </source>
</evidence>
<feature type="region of interest" description="Disordered" evidence="3">
    <location>
        <begin position="520"/>
        <end position="568"/>
    </location>
</feature>
<evidence type="ECO:0000256" key="3">
    <source>
        <dbReference type="SAM" id="MobiDB-lite"/>
    </source>
</evidence>
<dbReference type="InterPro" id="IPR035979">
    <property type="entry name" value="RBD_domain_sf"/>
</dbReference>
<dbReference type="OrthoDB" id="439808at2759"/>
<gene>
    <name evidence="5" type="ORF">C1SCF055_LOCUS37244</name>
</gene>
<evidence type="ECO:0000313" key="8">
    <source>
        <dbReference type="Proteomes" id="UP001152797"/>
    </source>
</evidence>
<sequence>MLSLSVMIGKGRVAWDTYVRQCEAVTRDTRTLGTNVPTVSGEWRARTGQPPIQKGEGERTKQRRIHWRYTRLKNRIRRGKLPQPGGERTQEQLQPVGFRDVPPEPSEPRPPGVLGCGFICPGDVAFRDAGVPTELPTTSPMEEPAVGEPTHLPGIADPTKEVTTDEPPLLVPGLQSSAFLGPGSSAAPGSPSEMPVPTEMPTSPVSDLGDDTVPTAPTRVEPTVLGGVPPTADVDDVPVLPGSSGVVSSVGASSPTEAEIAVPTEKPTSPTSPMDEHPLTEVPHVPEGLGLAPEPSAAMSESAPPVDSPEALPVPTELPSPATSVVEGTLETMEAPTAPPVTQLAPPELNFSSAVIGESDSAVFGSPEMPVPTELPSPSSPAAIEVVDTIEAPTRVAEEAIASAQDLDSSAAFDSGPLASPTELPVPTDLPSPTPVGDEDPDPTMAAPGPVQEPTDVVHTSSMERTLTALTAPSRTLSSLREPTSPAELPVPTHRPSSPTELGSPQEEEALPPIMESAPLESAGISGVPSSPDEVAVPTELPSPTMEREEVDMGTETLPQASATVPTRVSEPTILAPGRPVAALPTEAFFSNVPYNTSEEHLREIFSTAGEVANLQLFRKNGESRGMGVVTFLDPESVQRAVQMLRDAEVGDRKMWVSTHNRSPELERGGAAPPVPMTTSSKVFFSNVPFDVGEEQLQMLFSEVGIVTELTLFTGKEGHSRGMGHCTFQVPSQAAAAIKVLRDRDVGGRPIWIAEDVKSSQLQAQTVGTVPMVSMVPVIPQVSPVPFLAATMGAPIASIGHTGHVPHASSGRIFFGNVPFDVTDAQLEQLFRSIGPITDLHLMRTADGKSRGMGHVTYQTPELAALAIQQLLDRDVGGRPILVKEDRSTAPHPAVPAALVPMGPVRSATPVTRGPPPNEAMATSSRVFFSNVPYTVSEAELLSLFRQVGSVLELNLFQNELGRSRGMGHCLFQSPQEAQLAIQELRDVDVGGRPIWIAEDSRGKTPLSGKGGKGAGKGPMGAMHRAQPY</sequence>
<organism evidence="5">
    <name type="scientific">Cladocopium goreaui</name>
    <dbReference type="NCBI Taxonomy" id="2562237"/>
    <lineage>
        <taxon>Eukaryota</taxon>
        <taxon>Sar</taxon>
        <taxon>Alveolata</taxon>
        <taxon>Dinophyceae</taxon>
        <taxon>Suessiales</taxon>
        <taxon>Symbiodiniaceae</taxon>
        <taxon>Cladocopium</taxon>
    </lineage>
</organism>
<keyword evidence="8" id="KW-1185">Reference proteome</keyword>
<dbReference type="PANTHER" id="PTHR48025">
    <property type="entry name" value="OS02G0815200 PROTEIN"/>
    <property type="match status" value="1"/>
</dbReference>
<feature type="region of interest" description="Disordered" evidence="3">
    <location>
        <begin position="245"/>
        <end position="318"/>
    </location>
</feature>
<name>A0A9P1GJ21_9DINO</name>
<feature type="region of interest" description="Disordered" evidence="3">
    <location>
        <begin position="77"/>
        <end position="109"/>
    </location>
</feature>
<feature type="compositionally biased region" description="Low complexity" evidence="3">
    <location>
        <begin position="245"/>
        <end position="255"/>
    </location>
</feature>
<protein>
    <submittedName>
        <fullName evidence="7">RRM domain-containing protein</fullName>
    </submittedName>
</protein>
<feature type="region of interest" description="Disordered" evidence="3">
    <location>
        <begin position="408"/>
        <end position="508"/>
    </location>
</feature>
<dbReference type="EMBL" id="CAMXCT010005357">
    <property type="protein sequence ID" value="CAI4012147.1"/>
    <property type="molecule type" value="Genomic_DNA"/>
</dbReference>
<evidence type="ECO:0000259" key="4">
    <source>
        <dbReference type="PROSITE" id="PS50102"/>
    </source>
</evidence>
<dbReference type="Proteomes" id="UP001152797">
    <property type="component" value="Unassembled WGS sequence"/>
</dbReference>
<dbReference type="GO" id="GO:0003729">
    <property type="term" value="F:mRNA binding"/>
    <property type="evidence" value="ECO:0007669"/>
    <property type="project" value="TreeGrafter"/>
</dbReference>
<dbReference type="InterPro" id="IPR000504">
    <property type="entry name" value="RRM_dom"/>
</dbReference>
<dbReference type="EMBL" id="CAMXCT030005357">
    <property type="protein sequence ID" value="CAL4799459.1"/>
    <property type="molecule type" value="Genomic_DNA"/>
</dbReference>
<dbReference type="SMART" id="SM00360">
    <property type="entry name" value="RRM"/>
    <property type="match status" value="4"/>
</dbReference>
<accession>A0A9P1GJ21</accession>
<dbReference type="InterPro" id="IPR050502">
    <property type="entry name" value="Euk_RNA-bind_prot"/>
</dbReference>
<proteinExistence type="predicted"/>
<feature type="compositionally biased region" description="Low complexity" evidence="3">
    <location>
        <begin position="180"/>
        <end position="192"/>
    </location>
</feature>
<reference evidence="6" key="2">
    <citation type="submission" date="2024-04" db="EMBL/GenBank/DDBJ databases">
        <authorList>
            <person name="Chen Y."/>
            <person name="Shah S."/>
            <person name="Dougan E. K."/>
            <person name="Thang M."/>
            <person name="Chan C."/>
        </authorList>
    </citation>
    <scope>NUCLEOTIDE SEQUENCE [LARGE SCALE GENOMIC DNA]</scope>
</reference>
<keyword evidence="1 2" id="KW-0694">RNA-binding</keyword>
<feature type="compositionally biased region" description="Low complexity" evidence="3">
    <location>
        <begin position="292"/>
        <end position="305"/>
    </location>
</feature>
<feature type="domain" description="RRM" evidence="4">
    <location>
        <begin position="586"/>
        <end position="662"/>
    </location>
</feature>
<feature type="region of interest" description="Disordered" evidence="3">
    <location>
        <begin position="43"/>
        <end position="62"/>
    </location>
</feature>
<comment type="caution">
    <text evidence="5">The sequence shown here is derived from an EMBL/GenBank/DDBJ whole genome shotgun (WGS) entry which is preliminary data.</text>
</comment>
<dbReference type="Pfam" id="PF00076">
    <property type="entry name" value="RRM_1"/>
    <property type="match status" value="4"/>
</dbReference>
<feature type="domain" description="RRM" evidence="4">
    <location>
        <begin position="681"/>
        <end position="758"/>
    </location>
</feature>
<dbReference type="CDD" id="cd00590">
    <property type="entry name" value="RRM_SF"/>
    <property type="match status" value="4"/>
</dbReference>
<dbReference type="EMBL" id="CAMXCT020005357">
    <property type="protein sequence ID" value="CAL1165522.1"/>
    <property type="molecule type" value="Genomic_DNA"/>
</dbReference>
<dbReference type="SUPFAM" id="SSF54928">
    <property type="entry name" value="RNA-binding domain, RBD"/>
    <property type="match status" value="3"/>
</dbReference>
<feature type="compositionally biased region" description="Polar residues" evidence="3">
    <location>
        <begin position="458"/>
        <end position="482"/>
    </location>
</feature>
<evidence type="ECO:0000313" key="6">
    <source>
        <dbReference type="EMBL" id="CAL1165522.1"/>
    </source>
</evidence>
<feature type="region of interest" description="Disordered" evidence="3">
    <location>
        <begin position="180"/>
        <end position="205"/>
    </location>
</feature>
<reference evidence="5" key="1">
    <citation type="submission" date="2022-10" db="EMBL/GenBank/DDBJ databases">
        <authorList>
            <person name="Chen Y."/>
            <person name="Dougan E. K."/>
            <person name="Chan C."/>
            <person name="Rhodes N."/>
            <person name="Thang M."/>
        </authorList>
    </citation>
    <scope>NUCLEOTIDE SEQUENCE</scope>
</reference>
<evidence type="ECO:0000256" key="1">
    <source>
        <dbReference type="ARBA" id="ARBA00022884"/>
    </source>
</evidence>
<dbReference type="AlphaFoldDB" id="A0A9P1GJ21"/>
<feature type="compositionally biased region" description="Polar residues" evidence="3">
    <location>
        <begin position="557"/>
        <end position="567"/>
    </location>
</feature>